<accession>A0ACB8TZM2</accession>
<organism evidence="1 2">
    <name type="scientific">Irpex rosettiformis</name>
    <dbReference type="NCBI Taxonomy" id="378272"/>
    <lineage>
        <taxon>Eukaryota</taxon>
        <taxon>Fungi</taxon>
        <taxon>Dikarya</taxon>
        <taxon>Basidiomycota</taxon>
        <taxon>Agaricomycotina</taxon>
        <taxon>Agaricomycetes</taxon>
        <taxon>Polyporales</taxon>
        <taxon>Irpicaceae</taxon>
        <taxon>Irpex</taxon>
    </lineage>
</organism>
<keyword evidence="2" id="KW-1185">Reference proteome</keyword>
<reference evidence="1" key="1">
    <citation type="journal article" date="2021" name="Environ. Microbiol.">
        <title>Gene family expansions and transcriptome signatures uncover fungal adaptations to wood decay.</title>
        <authorList>
            <person name="Hage H."/>
            <person name="Miyauchi S."/>
            <person name="Viragh M."/>
            <person name="Drula E."/>
            <person name="Min B."/>
            <person name="Chaduli D."/>
            <person name="Navarro D."/>
            <person name="Favel A."/>
            <person name="Norest M."/>
            <person name="Lesage-Meessen L."/>
            <person name="Balint B."/>
            <person name="Merenyi Z."/>
            <person name="de Eugenio L."/>
            <person name="Morin E."/>
            <person name="Martinez A.T."/>
            <person name="Baldrian P."/>
            <person name="Stursova M."/>
            <person name="Martinez M.J."/>
            <person name="Novotny C."/>
            <person name="Magnuson J.K."/>
            <person name="Spatafora J.W."/>
            <person name="Maurice S."/>
            <person name="Pangilinan J."/>
            <person name="Andreopoulos W."/>
            <person name="LaButti K."/>
            <person name="Hundley H."/>
            <person name="Na H."/>
            <person name="Kuo A."/>
            <person name="Barry K."/>
            <person name="Lipzen A."/>
            <person name="Henrissat B."/>
            <person name="Riley R."/>
            <person name="Ahrendt S."/>
            <person name="Nagy L.G."/>
            <person name="Grigoriev I.V."/>
            <person name="Martin F."/>
            <person name="Rosso M.N."/>
        </authorList>
    </citation>
    <scope>NUCLEOTIDE SEQUENCE</scope>
    <source>
        <strain evidence="1">CBS 384.51</strain>
    </source>
</reference>
<comment type="caution">
    <text evidence="1">The sequence shown here is derived from an EMBL/GenBank/DDBJ whole genome shotgun (WGS) entry which is preliminary data.</text>
</comment>
<gene>
    <name evidence="1" type="ORF">BDY19DRAFT_253200</name>
</gene>
<proteinExistence type="predicted"/>
<evidence type="ECO:0000313" key="1">
    <source>
        <dbReference type="EMBL" id="KAI0087439.1"/>
    </source>
</evidence>
<dbReference type="Proteomes" id="UP001055072">
    <property type="component" value="Unassembled WGS sequence"/>
</dbReference>
<evidence type="ECO:0000313" key="2">
    <source>
        <dbReference type="Proteomes" id="UP001055072"/>
    </source>
</evidence>
<dbReference type="EMBL" id="MU274918">
    <property type="protein sequence ID" value="KAI0087439.1"/>
    <property type="molecule type" value="Genomic_DNA"/>
</dbReference>
<name>A0ACB8TZM2_9APHY</name>
<protein>
    <submittedName>
        <fullName evidence="1">Uncharacterized protein</fullName>
    </submittedName>
</protein>
<sequence>MKRLTDQLHDQGCKPFKRPLHGYVSLMDDCLAKRAYDSGWFTCAGYPGSSQNEGQDTKTFQDWGFDYPKYDNCDTGKSEDKFTSKSYLFSRWAIFSPL</sequence>